<accession>A0ABD3FB83</accession>
<keyword evidence="4 5" id="KW-0732">Signal</keyword>
<reference evidence="6 7" key="1">
    <citation type="submission" date="2024-09" db="EMBL/GenBank/DDBJ databases">
        <title>Genome sequencing and assembly of Phytophthora oleae, isolate VK10A, causative agent of rot of olive drupes.</title>
        <authorList>
            <person name="Conti Taguali S."/>
            <person name="Riolo M."/>
            <person name="La Spada F."/>
            <person name="Cacciola S.O."/>
            <person name="Dionisio G."/>
        </authorList>
    </citation>
    <scope>NUCLEOTIDE SEQUENCE [LARGE SCALE GENOMIC DNA]</scope>
    <source>
        <strain evidence="6 7">VK10A</strain>
    </source>
</reference>
<feature type="signal peptide" evidence="5">
    <location>
        <begin position="1"/>
        <end position="23"/>
    </location>
</feature>
<organism evidence="6 7">
    <name type="scientific">Phytophthora oleae</name>
    <dbReference type="NCBI Taxonomy" id="2107226"/>
    <lineage>
        <taxon>Eukaryota</taxon>
        <taxon>Sar</taxon>
        <taxon>Stramenopiles</taxon>
        <taxon>Oomycota</taxon>
        <taxon>Peronosporomycetes</taxon>
        <taxon>Peronosporales</taxon>
        <taxon>Peronosporaceae</taxon>
        <taxon>Phytophthora</taxon>
    </lineage>
</organism>
<evidence type="ECO:0000256" key="4">
    <source>
        <dbReference type="ARBA" id="ARBA00022729"/>
    </source>
</evidence>
<comment type="domain">
    <text evidence="5">The RxLR-dEER motif acts to carry the protein into the host cell cytoplasm through binding to cell surface phosphatidylinositol-3-phosphate.</text>
</comment>
<comment type="caution">
    <text evidence="6">The sequence shown here is derived from an EMBL/GenBank/DDBJ whole genome shotgun (WGS) entry which is preliminary data.</text>
</comment>
<comment type="similarity">
    <text evidence="2 5">Belongs to the RxLR effector family.</text>
</comment>
<dbReference type="GO" id="GO:0005576">
    <property type="term" value="C:extracellular region"/>
    <property type="evidence" value="ECO:0007669"/>
    <property type="project" value="UniProtKB-SubCell"/>
</dbReference>
<sequence length="259" mass="28419">MRLNYVLLFAIATLFTSINASAAATPSTALTQDSASSVREMGTKRTLRTDKAREEERAITDFLTKIKNLVKSKKVVPTQIDPKLAKVASIEVPTQLSTVVSMPTQGAKLQSKLNKLVESKKTTDQVFSILKLNNPATKLFDADALPMFVRFMEKSSKSGANNVYKNGVETLLTHIPEKRLIGIVNSGLQSKSELSFATADRLRAGLVSKWWSEGKTVREITPMLKNGATVLSKSNKELVAKYTVAYNAAYITKFAAKTK</sequence>
<proteinExistence type="inferred from homology"/>
<evidence type="ECO:0000256" key="3">
    <source>
        <dbReference type="ARBA" id="ARBA00022525"/>
    </source>
</evidence>
<evidence type="ECO:0000256" key="5">
    <source>
        <dbReference type="RuleBase" id="RU367124"/>
    </source>
</evidence>
<evidence type="ECO:0000256" key="2">
    <source>
        <dbReference type="ARBA" id="ARBA00010400"/>
    </source>
</evidence>
<evidence type="ECO:0000256" key="1">
    <source>
        <dbReference type="ARBA" id="ARBA00004613"/>
    </source>
</evidence>
<evidence type="ECO:0000313" key="6">
    <source>
        <dbReference type="EMBL" id="KAL3663702.1"/>
    </source>
</evidence>
<comment type="subcellular location">
    <subcellularLocation>
        <location evidence="1 5">Secreted</location>
    </subcellularLocation>
</comment>
<dbReference type="EMBL" id="JBIMZQ010000026">
    <property type="protein sequence ID" value="KAL3663702.1"/>
    <property type="molecule type" value="Genomic_DNA"/>
</dbReference>
<gene>
    <name evidence="6" type="ORF">V7S43_011117</name>
</gene>
<dbReference type="AlphaFoldDB" id="A0ABD3FB83"/>
<comment type="function">
    <text evidence="5">Effector that suppresses plant defense responses during pathogen infection.</text>
</comment>
<protein>
    <recommendedName>
        <fullName evidence="5">RxLR effector protein</fullName>
    </recommendedName>
</protein>
<keyword evidence="7" id="KW-1185">Reference proteome</keyword>
<dbReference type="InterPro" id="IPR031825">
    <property type="entry name" value="RXLR"/>
</dbReference>
<name>A0ABD3FB83_9STRA</name>
<evidence type="ECO:0000313" key="7">
    <source>
        <dbReference type="Proteomes" id="UP001632037"/>
    </source>
</evidence>
<feature type="chain" id="PRO_5044529191" description="RxLR effector protein" evidence="5">
    <location>
        <begin position="24"/>
        <end position="259"/>
    </location>
</feature>
<dbReference type="Proteomes" id="UP001632037">
    <property type="component" value="Unassembled WGS sequence"/>
</dbReference>
<dbReference type="Pfam" id="PF16810">
    <property type="entry name" value="RXLR"/>
    <property type="match status" value="1"/>
</dbReference>
<keyword evidence="3 5" id="KW-0964">Secreted</keyword>